<reference evidence="2" key="1">
    <citation type="submission" date="2021-04" db="EMBL/GenBank/DDBJ databases">
        <authorList>
            <person name="Zhang D.-C."/>
        </authorList>
    </citation>
    <scope>NUCLEOTIDE SEQUENCE</scope>
    <source>
        <strain evidence="2">CGMCC 1.15697</strain>
    </source>
</reference>
<dbReference type="InterPro" id="IPR009394">
    <property type="entry name" value="MmcB-like"/>
</dbReference>
<dbReference type="PIRSF" id="PIRSF031796">
    <property type="entry name" value="UPC031796"/>
    <property type="match status" value="1"/>
</dbReference>
<keyword evidence="3" id="KW-1185">Reference proteome</keyword>
<gene>
    <name evidence="2" type="ORF">KAJ83_05010</name>
</gene>
<name>A0A8J7RXH6_9PROT</name>
<organism evidence="2 3">
    <name type="scientific">Marivibrio halodurans</name>
    <dbReference type="NCBI Taxonomy" id="2039722"/>
    <lineage>
        <taxon>Bacteria</taxon>
        <taxon>Pseudomonadati</taxon>
        <taxon>Pseudomonadota</taxon>
        <taxon>Alphaproteobacteria</taxon>
        <taxon>Rhodospirillales</taxon>
        <taxon>Rhodospirillaceae</taxon>
        <taxon>Marivibrio</taxon>
    </lineage>
</organism>
<dbReference type="RefSeq" id="WP_210680936.1">
    <property type="nucleotide sequence ID" value="NZ_JAGMWN010000002.1"/>
</dbReference>
<sequence>MPADSTYADAPSGEGDPAPFDGRPAATGAVTRGTTRLFRERGEACLLEVILKTGRRADIMALDRSGAVTILEVKSGVEDYRADGKWRDYLPFCDRFYFAVPIGFPVEILPDEVGLVVADAYGASIERPAAEGTMNASRRKALMLRYARQAAERLMRIGDPSAGL</sequence>
<evidence type="ECO:0000256" key="1">
    <source>
        <dbReference type="SAM" id="MobiDB-lite"/>
    </source>
</evidence>
<protein>
    <submittedName>
        <fullName evidence="2">MmcB family DNA repair protein</fullName>
    </submittedName>
</protein>
<feature type="region of interest" description="Disordered" evidence="1">
    <location>
        <begin position="1"/>
        <end position="28"/>
    </location>
</feature>
<dbReference type="Pfam" id="PF06319">
    <property type="entry name" value="MmcB-like"/>
    <property type="match status" value="1"/>
</dbReference>
<comment type="caution">
    <text evidence="2">The sequence shown here is derived from an EMBL/GenBank/DDBJ whole genome shotgun (WGS) entry which is preliminary data.</text>
</comment>
<accession>A0A8J7RXH6</accession>
<dbReference type="AlphaFoldDB" id="A0A8J7RXH6"/>
<evidence type="ECO:0000313" key="3">
    <source>
        <dbReference type="Proteomes" id="UP000672602"/>
    </source>
</evidence>
<proteinExistence type="predicted"/>
<dbReference type="Proteomes" id="UP000672602">
    <property type="component" value="Unassembled WGS sequence"/>
</dbReference>
<evidence type="ECO:0000313" key="2">
    <source>
        <dbReference type="EMBL" id="MBP5856355.1"/>
    </source>
</evidence>
<dbReference type="EMBL" id="JAGMWN010000002">
    <property type="protein sequence ID" value="MBP5856355.1"/>
    <property type="molecule type" value="Genomic_DNA"/>
</dbReference>